<dbReference type="EMBL" id="FNDW01000012">
    <property type="protein sequence ID" value="SDI72020.1"/>
    <property type="molecule type" value="Genomic_DNA"/>
</dbReference>
<accession>A0A1G8MXH9</accession>
<dbReference type="AlphaFoldDB" id="A0A1G8MXH9"/>
<gene>
    <name evidence="2" type="ORF">SAMN05421846_11284</name>
</gene>
<proteinExistence type="predicted"/>
<organism evidence="2 3">
    <name type="scientific">Chryseobacterium taeanense</name>
    <dbReference type="NCBI Taxonomy" id="311334"/>
    <lineage>
        <taxon>Bacteria</taxon>
        <taxon>Pseudomonadati</taxon>
        <taxon>Bacteroidota</taxon>
        <taxon>Flavobacteriia</taxon>
        <taxon>Flavobacteriales</taxon>
        <taxon>Weeksellaceae</taxon>
        <taxon>Chryseobacterium group</taxon>
        <taxon>Chryseobacterium</taxon>
    </lineage>
</organism>
<dbReference type="RefSeq" id="WP_089860730.1">
    <property type="nucleotide sequence ID" value="NZ_FNDW01000012.1"/>
</dbReference>
<dbReference type="Proteomes" id="UP000198869">
    <property type="component" value="Unassembled WGS sequence"/>
</dbReference>
<dbReference type="STRING" id="311334.SAMN05421846_11284"/>
<sequence length="79" mass="8327">MEGKKSKKPFFASFLEKQIQDPETIKGGSGTATSVLADNSTGALKDSVTSVQLDTITKPGSDVVSMKYPSDSDEDGTLL</sequence>
<evidence type="ECO:0000256" key="1">
    <source>
        <dbReference type="SAM" id="MobiDB-lite"/>
    </source>
</evidence>
<feature type="region of interest" description="Disordered" evidence="1">
    <location>
        <begin position="59"/>
        <end position="79"/>
    </location>
</feature>
<name>A0A1G8MXH9_9FLAO</name>
<protein>
    <submittedName>
        <fullName evidence="2">Serine endopeptidase inhibitors</fullName>
    </submittedName>
</protein>
<dbReference type="NCBIfam" id="NF033738">
    <property type="entry name" value="microvirid_RiPP"/>
    <property type="match status" value="1"/>
</dbReference>
<keyword evidence="3" id="KW-1185">Reference proteome</keyword>
<evidence type="ECO:0000313" key="2">
    <source>
        <dbReference type="EMBL" id="SDI72020.1"/>
    </source>
</evidence>
<dbReference type="InterPro" id="IPR022217">
    <property type="entry name" value="Prot_inh_I10_marinostatin"/>
</dbReference>
<evidence type="ECO:0000313" key="3">
    <source>
        <dbReference type="Proteomes" id="UP000198869"/>
    </source>
</evidence>
<dbReference type="OrthoDB" id="678197at2"/>
<reference evidence="3" key="1">
    <citation type="submission" date="2016-10" db="EMBL/GenBank/DDBJ databases">
        <authorList>
            <person name="Varghese N."/>
            <person name="Submissions S."/>
        </authorList>
    </citation>
    <scope>NUCLEOTIDE SEQUENCE [LARGE SCALE GENOMIC DNA]</scope>
    <source>
        <strain evidence="3">DSM 17071</strain>
    </source>
</reference>